<dbReference type="PANTHER" id="PTHR11927">
    <property type="entry name" value="GALACTOSIDE 2-L-FUCOSYLTRANSFERASE"/>
    <property type="match status" value="1"/>
</dbReference>
<evidence type="ECO:0000313" key="4">
    <source>
        <dbReference type="Proteomes" id="UP000515808"/>
    </source>
</evidence>
<dbReference type="AlphaFoldDB" id="A0A7G9LCA3"/>
<name>A0A7G9LCA3_9FLAO</name>
<dbReference type="GO" id="GO:0008107">
    <property type="term" value="F:galactoside 2-alpha-L-fucosyltransferase activity"/>
    <property type="evidence" value="ECO:0007669"/>
    <property type="project" value="InterPro"/>
</dbReference>
<dbReference type="GO" id="GO:0016020">
    <property type="term" value="C:membrane"/>
    <property type="evidence" value="ECO:0007669"/>
    <property type="project" value="InterPro"/>
</dbReference>
<organism evidence="3 4">
    <name type="scientific">Polaribacter pectinis</name>
    <dbReference type="NCBI Taxonomy" id="2738844"/>
    <lineage>
        <taxon>Bacteria</taxon>
        <taxon>Pseudomonadati</taxon>
        <taxon>Bacteroidota</taxon>
        <taxon>Flavobacteriia</taxon>
        <taxon>Flavobacteriales</taxon>
        <taxon>Flavobacteriaceae</taxon>
    </lineage>
</organism>
<gene>
    <name evidence="3" type="ORF">H9W90_03790</name>
</gene>
<dbReference type="Proteomes" id="UP000515808">
    <property type="component" value="Chromosome"/>
</dbReference>
<sequence length="294" mass="34230">MGNNKVIVSINGGLGNQMFQLAFGSIIAKKNNSKLVLDKSFFNEDKKDPNCAFRSFDLDIFNIRYKELSTLKKSVISKIINKFFTKKNNTYREPSFDFNSEALRLKSPVSIYGYFQSYKYFVGYEGFVKSIFTFPKDKIGPQNHQILNEIIANKSISIHIRRGDYVNDSKTNKTHGTCSLDYYYQAIEEITKNKTNNYNLYFFSDDIDWVKEKFNIINISKNYISNNTAQNSWIDMFLMSNCKHNIIANSSFSFWGAWLNSNPNKKVIAPKKWFLDQTLEAQSQNLIPPQWIRI</sequence>
<dbReference type="RefSeq" id="WP_187483134.1">
    <property type="nucleotide sequence ID" value="NZ_CP060695.1"/>
</dbReference>
<dbReference type="Gene3D" id="3.40.50.11350">
    <property type="match status" value="1"/>
</dbReference>
<keyword evidence="1 3" id="KW-0328">Glycosyltransferase</keyword>
<dbReference type="InterPro" id="IPR002516">
    <property type="entry name" value="Glyco_trans_11"/>
</dbReference>
<dbReference type="PANTHER" id="PTHR11927:SF9">
    <property type="entry name" value="L-FUCOSYLTRANSFERASE"/>
    <property type="match status" value="1"/>
</dbReference>
<evidence type="ECO:0000256" key="2">
    <source>
        <dbReference type="ARBA" id="ARBA00022679"/>
    </source>
</evidence>
<keyword evidence="2 3" id="KW-0808">Transferase</keyword>
<evidence type="ECO:0000256" key="1">
    <source>
        <dbReference type="ARBA" id="ARBA00022676"/>
    </source>
</evidence>
<dbReference type="GO" id="GO:0005975">
    <property type="term" value="P:carbohydrate metabolic process"/>
    <property type="evidence" value="ECO:0007669"/>
    <property type="project" value="InterPro"/>
</dbReference>
<protein>
    <submittedName>
        <fullName evidence="3">Alpha-1,2-fucosyltransferase</fullName>
    </submittedName>
</protein>
<dbReference type="Pfam" id="PF01531">
    <property type="entry name" value="Glyco_transf_11"/>
    <property type="match status" value="1"/>
</dbReference>
<reference evidence="3 4" key="1">
    <citation type="submission" date="2020-08" db="EMBL/GenBank/DDBJ databases">
        <title>Polaribacter sp. L12M9 isolated from gut of the Korean scallop.</title>
        <authorList>
            <person name="Jeong Y.S."/>
        </authorList>
    </citation>
    <scope>NUCLEOTIDE SEQUENCE [LARGE SCALE GENOMIC DNA]</scope>
    <source>
        <strain evidence="3 4">L12M9</strain>
    </source>
</reference>
<dbReference type="CDD" id="cd11301">
    <property type="entry name" value="Fut1_Fut2_like"/>
    <property type="match status" value="1"/>
</dbReference>
<proteinExistence type="predicted"/>
<dbReference type="KEGG" id="ppec:H9W90_03790"/>
<evidence type="ECO:0000313" key="3">
    <source>
        <dbReference type="EMBL" id="QNM86252.1"/>
    </source>
</evidence>
<accession>A0A7G9LCA3</accession>
<dbReference type="EMBL" id="CP060695">
    <property type="protein sequence ID" value="QNM86252.1"/>
    <property type="molecule type" value="Genomic_DNA"/>
</dbReference>
<keyword evidence="4" id="KW-1185">Reference proteome</keyword>